<dbReference type="PANTHER" id="PTHR35007">
    <property type="entry name" value="INTEGRAL MEMBRANE PROTEIN-RELATED"/>
    <property type="match status" value="1"/>
</dbReference>
<comment type="subcellular location">
    <subcellularLocation>
        <location evidence="1">Cell membrane</location>
        <topology evidence="1">Multi-pass membrane protein</topology>
    </subcellularLocation>
</comment>
<dbReference type="InterPro" id="IPR042094">
    <property type="entry name" value="T2SS_GspF_sf"/>
</dbReference>
<evidence type="ECO:0000313" key="9">
    <source>
        <dbReference type="Proteomes" id="UP000765845"/>
    </source>
</evidence>
<protein>
    <submittedName>
        <fullName evidence="8">Type II secretion system protein</fullName>
    </submittedName>
</protein>
<sequence length="286" mass="31058">MFWIAIMLLSIGLAFVLFVLVSGEEPVLESEALPSDTNAKVPLFITDYLAANGVELPPVIIYVSLSIAAACALLSLLALPLQFGGVAAFACAGLLILAVKFVGNRRRAKMLEQLPSFVNQVTRRLSAGISVENAFADSVETLERPLGTIMRRVVRRVHMGYDLHQAFDKEAKQTKLHEFNVLATAIRINEQYGGSIRAILDDIVDILRLDEAGKRELSAMTGETRVTAFVLAMLPPGIAAYMFGVNPDFLLGMWADPSGQRMLMGAVILQVVGVIVLVRMISSIGK</sequence>
<evidence type="ECO:0000259" key="7">
    <source>
        <dbReference type="Pfam" id="PF00482"/>
    </source>
</evidence>
<dbReference type="Gene3D" id="1.20.81.30">
    <property type="entry name" value="Type II secretion system (T2SS), domain F"/>
    <property type="match status" value="1"/>
</dbReference>
<dbReference type="Pfam" id="PF00482">
    <property type="entry name" value="T2SSF"/>
    <property type="match status" value="1"/>
</dbReference>
<keyword evidence="5 6" id="KW-0472">Membrane</keyword>
<feature type="transmembrane region" description="Helical" evidence="6">
    <location>
        <begin position="83"/>
        <end position="103"/>
    </location>
</feature>
<evidence type="ECO:0000256" key="2">
    <source>
        <dbReference type="ARBA" id="ARBA00022475"/>
    </source>
</evidence>
<proteinExistence type="predicted"/>
<evidence type="ECO:0000313" key="8">
    <source>
        <dbReference type="EMBL" id="NKI17150.1"/>
    </source>
</evidence>
<keyword evidence="9" id="KW-1185">Reference proteome</keyword>
<dbReference type="RefSeq" id="WP_168449673.1">
    <property type="nucleotide sequence ID" value="NZ_JAAWWK010000002.1"/>
</dbReference>
<keyword evidence="4 6" id="KW-1133">Transmembrane helix</keyword>
<accession>A0ABX1GD91</accession>
<evidence type="ECO:0000256" key="1">
    <source>
        <dbReference type="ARBA" id="ARBA00004651"/>
    </source>
</evidence>
<dbReference type="Proteomes" id="UP000765845">
    <property type="component" value="Unassembled WGS sequence"/>
</dbReference>
<comment type="caution">
    <text evidence="8">The sequence shown here is derived from an EMBL/GenBank/DDBJ whole genome shotgun (WGS) entry which is preliminary data.</text>
</comment>
<keyword evidence="3 6" id="KW-0812">Transmembrane</keyword>
<organism evidence="8 9">
    <name type="scientific">Spongiibacter thalassae</name>
    <dbReference type="NCBI Taxonomy" id="2721624"/>
    <lineage>
        <taxon>Bacteria</taxon>
        <taxon>Pseudomonadati</taxon>
        <taxon>Pseudomonadota</taxon>
        <taxon>Gammaproteobacteria</taxon>
        <taxon>Cellvibrionales</taxon>
        <taxon>Spongiibacteraceae</taxon>
        <taxon>Spongiibacter</taxon>
    </lineage>
</organism>
<keyword evidence="2" id="KW-1003">Cell membrane</keyword>
<evidence type="ECO:0000256" key="4">
    <source>
        <dbReference type="ARBA" id="ARBA00022989"/>
    </source>
</evidence>
<feature type="transmembrane region" description="Helical" evidence="6">
    <location>
        <begin position="263"/>
        <end position="281"/>
    </location>
</feature>
<evidence type="ECO:0000256" key="6">
    <source>
        <dbReference type="SAM" id="Phobius"/>
    </source>
</evidence>
<name>A0ABX1GD91_9GAMM</name>
<evidence type="ECO:0000256" key="5">
    <source>
        <dbReference type="ARBA" id="ARBA00023136"/>
    </source>
</evidence>
<dbReference type="PANTHER" id="PTHR35007:SF1">
    <property type="entry name" value="PILUS ASSEMBLY PROTEIN"/>
    <property type="match status" value="1"/>
</dbReference>
<dbReference type="EMBL" id="JAAWWK010000002">
    <property type="protein sequence ID" value="NKI17150.1"/>
    <property type="molecule type" value="Genomic_DNA"/>
</dbReference>
<feature type="transmembrane region" description="Helical" evidence="6">
    <location>
        <begin position="224"/>
        <end position="243"/>
    </location>
</feature>
<reference evidence="8 9" key="1">
    <citation type="submission" date="2020-04" db="EMBL/GenBank/DDBJ databases">
        <authorList>
            <person name="Yoon J."/>
        </authorList>
    </citation>
    <scope>NUCLEOTIDE SEQUENCE [LARGE SCALE GENOMIC DNA]</scope>
    <source>
        <strain evidence="8 9">KMU-166</strain>
    </source>
</reference>
<evidence type="ECO:0000256" key="3">
    <source>
        <dbReference type="ARBA" id="ARBA00022692"/>
    </source>
</evidence>
<gene>
    <name evidence="8" type="ORF">HCU74_06905</name>
</gene>
<dbReference type="InterPro" id="IPR018076">
    <property type="entry name" value="T2SS_GspF_dom"/>
</dbReference>
<feature type="domain" description="Type II secretion system protein GspF" evidence="7">
    <location>
        <begin position="117"/>
        <end position="243"/>
    </location>
</feature>